<comment type="caution">
    <text evidence="1">The sequence shown here is derived from an EMBL/GenBank/DDBJ whole genome shotgun (WGS) entry which is preliminary data.</text>
</comment>
<gene>
    <name evidence="1" type="ORF">MILVUS5_LOCUS5369</name>
</gene>
<sequence>MNKLRKMTKTRRTSLEKIKRSHANCTLVSAWNPKLDDDGASVLPELTFLRQEPFSDFDYKGSCRGFIAMLCPSNIYIWNPSTGFHKQIPYHLLPHFSGFDCNDFCGFGYDKSRDDYLVVSISCYPQSGLFYNMAIHWLVTRHDLSTNVIVVFDLMERKLLEMPLPNALRRYTIYYDLRVFGEFLGLWVTNYDNNPFAVEIWVMNEYTVHSSWTKTLVLPIDFIPTNTKYFHPLCSTKSGDIIGTDGACGLVKYNDKGQLLEHRFYSDEQCYEMVKSVYYSFAYMLYRNCDLQIAKEKKRGKQWFIKTASCFTFSNFVQVLTEWHVYEPN</sequence>
<protein>
    <submittedName>
        <fullName evidence="1">Uncharacterized protein</fullName>
    </submittedName>
</protein>
<evidence type="ECO:0000313" key="2">
    <source>
        <dbReference type="Proteomes" id="UP001177021"/>
    </source>
</evidence>
<dbReference type="Proteomes" id="UP001177021">
    <property type="component" value="Unassembled WGS sequence"/>
</dbReference>
<dbReference type="EMBL" id="CASHSV030000002">
    <property type="protein sequence ID" value="CAJ2634483.1"/>
    <property type="molecule type" value="Genomic_DNA"/>
</dbReference>
<reference evidence="1" key="1">
    <citation type="submission" date="2023-10" db="EMBL/GenBank/DDBJ databases">
        <authorList>
            <person name="Rodriguez Cubillos JULIANA M."/>
            <person name="De Vega J."/>
        </authorList>
    </citation>
    <scope>NUCLEOTIDE SEQUENCE</scope>
</reference>
<proteinExistence type="predicted"/>
<keyword evidence="2" id="KW-1185">Reference proteome</keyword>
<accession>A0ACB0IRE0</accession>
<evidence type="ECO:0000313" key="1">
    <source>
        <dbReference type="EMBL" id="CAJ2634483.1"/>
    </source>
</evidence>
<organism evidence="1 2">
    <name type="scientific">Trifolium pratense</name>
    <name type="common">Red clover</name>
    <dbReference type="NCBI Taxonomy" id="57577"/>
    <lineage>
        <taxon>Eukaryota</taxon>
        <taxon>Viridiplantae</taxon>
        <taxon>Streptophyta</taxon>
        <taxon>Embryophyta</taxon>
        <taxon>Tracheophyta</taxon>
        <taxon>Spermatophyta</taxon>
        <taxon>Magnoliopsida</taxon>
        <taxon>eudicotyledons</taxon>
        <taxon>Gunneridae</taxon>
        <taxon>Pentapetalae</taxon>
        <taxon>rosids</taxon>
        <taxon>fabids</taxon>
        <taxon>Fabales</taxon>
        <taxon>Fabaceae</taxon>
        <taxon>Papilionoideae</taxon>
        <taxon>50 kb inversion clade</taxon>
        <taxon>NPAAA clade</taxon>
        <taxon>Hologalegina</taxon>
        <taxon>IRL clade</taxon>
        <taxon>Trifolieae</taxon>
        <taxon>Trifolium</taxon>
    </lineage>
</organism>
<name>A0ACB0IRE0_TRIPR</name>